<dbReference type="PROSITE" id="PS50931">
    <property type="entry name" value="HTH_LYSR"/>
    <property type="match status" value="1"/>
</dbReference>
<dbReference type="AlphaFoldDB" id="A0A9X9C1G7"/>
<dbReference type="InterPro" id="IPR000847">
    <property type="entry name" value="LysR_HTH_N"/>
</dbReference>
<proteinExistence type="inferred from homology"/>
<gene>
    <name evidence="6" type="ORF">FOT63_15070</name>
</gene>
<keyword evidence="2" id="KW-0805">Transcription regulation</keyword>
<dbReference type="InterPro" id="IPR005119">
    <property type="entry name" value="LysR_subst-bd"/>
</dbReference>
<dbReference type="GO" id="GO:0003700">
    <property type="term" value="F:DNA-binding transcription factor activity"/>
    <property type="evidence" value="ECO:0007669"/>
    <property type="project" value="InterPro"/>
</dbReference>
<dbReference type="SUPFAM" id="SSF53850">
    <property type="entry name" value="Periplasmic binding protein-like II"/>
    <property type="match status" value="1"/>
</dbReference>
<dbReference type="PRINTS" id="PR00039">
    <property type="entry name" value="HTHLYSR"/>
</dbReference>
<evidence type="ECO:0000256" key="2">
    <source>
        <dbReference type="ARBA" id="ARBA00023015"/>
    </source>
</evidence>
<keyword evidence="4" id="KW-0804">Transcription</keyword>
<reference evidence="6 7" key="1">
    <citation type="submission" date="2019-07" db="EMBL/GenBank/DDBJ databases">
        <title>Serratia strains were isolated from fresh produce.</title>
        <authorList>
            <person name="Cho G.-S."/>
            <person name="Stein M."/>
            <person name="Lee W."/>
            <person name="Suh S.H."/>
            <person name="Franz C.M.A.P."/>
        </authorList>
    </citation>
    <scope>NUCLEOTIDE SEQUENCE [LARGE SCALE GENOMIC DNA]</scope>
    <source>
        <strain evidence="6 7">S17</strain>
    </source>
</reference>
<accession>A0A9X9C1G7</accession>
<name>A0A9X9C1G7_9GAMM</name>
<evidence type="ECO:0000256" key="4">
    <source>
        <dbReference type="ARBA" id="ARBA00023163"/>
    </source>
</evidence>
<dbReference type="RefSeq" id="WP_147838486.1">
    <property type="nucleotide sequence ID" value="NZ_JAEKCF010000003.1"/>
</dbReference>
<dbReference type="Gene3D" id="1.10.10.10">
    <property type="entry name" value="Winged helix-like DNA-binding domain superfamily/Winged helix DNA-binding domain"/>
    <property type="match status" value="1"/>
</dbReference>
<dbReference type="EMBL" id="VOUP01000008">
    <property type="protein sequence ID" value="TXE28404.1"/>
    <property type="molecule type" value="Genomic_DNA"/>
</dbReference>
<evidence type="ECO:0000256" key="3">
    <source>
        <dbReference type="ARBA" id="ARBA00023125"/>
    </source>
</evidence>
<protein>
    <submittedName>
        <fullName evidence="6">LysR family transcriptional regulator</fullName>
    </submittedName>
</protein>
<dbReference type="PANTHER" id="PTHR30419">
    <property type="entry name" value="HTH-TYPE TRANSCRIPTIONAL REGULATOR YBHD"/>
    <property type="match status" value="1"/>
</dbReference>
<keyword evidence="3" id="KW-0238">DNA-binding</keyword>
<dbReference type="Proteomes" id="UP000321307">
    <property type="component" value="Unassembled WGS sequence"/>
</dbReference>
<dbReference type="GO" id="GO:0005829">
    <property type="term" value="C:cytosol"/>
    <property type="evidence" value="ECO:0007669"/>
    <property type="project" value="TreeGrafter"/>
</dbReference>
<feature type="domain" description="HTH lysR-type" evidence="5">
    <location>
        <begin position="11"/>
        <end position="68"/>
    </location>
</feature>
<evidence type="ECO:0000256" key="1">
    <source>
        <dbReference type="ARBA" id="ARBA00009437"/>
    </source>
</evidence>
<comment type="similarity">
    <text evidence="1">Belongs to the LysR transcriptional regulatory family.</text>
</comment>
<dbReference type="InterPro" id="IPR050950">
    <property type="entry name" value="HTH-type_LysR_regulators"/>
</dbReference>
<dbReference type="GO" id="GO:0003677">
    <property type="term" value="F:DNA binding"/>
    <property type="evidence" value="ECO:0007669"/>
    <property type="project" value="UniProtKB-KW"/>
</dbReference>
<organism evidence="6 7">
    <name type="scientific">Serratia ureilytica</name>
    <dbReference type="NCBI Taxonomy" id="300181"/>
    <lineage>
        <taxon>Bacteria</taxon>
        <taxon>Pseudomonadati</taxon>
        <taxon>Pseudomonadota</taxon>
        <taxon>Gammaproteobacteria</taxon>
        <taxon>Enterobacterales</taxon>
        <taxon>Yersiniaceae</taxon>
        <taxon>Serratia</taxon>
    </lineage>
</organism>
<evidence type="ECO:0000259" key="5">
    <source>
        <dbReference type="PROSITE" id="PS50931"/>
    </source>
</evidence>
<evidence type="ECO:0000313" key="6">
    <source>
        <dbReference type="EMBL" id="TXE28404.1"/>
    </source>
</evidence>
<dbReference type="Pfam" id="PF03466">
    <property type="entry name" value="LysR_substrate"/>
    <property type="match status" value="1"/>
</dbReference>
<dbReference type="PANTHER" id="PTHR30419:SF8">
    <property type="entry name" value="NITROGEN ASSIMILATION TRANSCRIPTIONAL ACTIVATOR-RELATED"/>
    <property type="match status" value="1"/>
</dbReference>
<dbReference type="InterPro" id="IPR036388">
    <property type="entry name" value="WH-like_DNA-bd_sf"/>
</dbReference>
<comment type="caution">
    <text evidence="6">The sequence shown here is derived from an EMBL/GenBank/DDBJ whole genome shotgun (WGS) entry which is preliminary data.</text>
</comment>
<dbReference type="Pfam" id="PF00126">
    <property type="entry name" value="HTH_1"/>
    <property type="match status" value="1"/>
</dbReference>
<dbReference type="SUPFAM" id="SSF46785">
    <property type="entry name" value="Winged helix' DNA-binding domain"/>
    <property type="match status" value="1"/>
</dbReference>
<dbReference type="Gene3D" id="3.40.190.290">
    <property type="match status" value="1"/>
</dbReference>
<evidence type="ECO:0000313" key="7">
    <source>
        <dbReference type="Proteomes" id="UP000321307"/>
    </source>
</evidence>
<sequence length="310" mass="33680">MNMTSRFSQRIRLRHLHAFVATAQQGTLVRAAQQLGITQPALSKTLNELESLAGERLFSRNRQGAELTAAGARFLQDASRVLDALNVLGRTLASDSEALPAPLHIGALPTTLVSLVAPVVVGLQQQSSGWRMQVTTLANDALMMAVRSGQLTLGIGRMSDPSRMEGLNFELLYHETLRLVVAPHHPLLHSDVSLAEALSWPLVLSPRGTVPRQNAEALIVSHGLAVPEGCVETLSVTLARCLTLQYGYVWLVPYGAVRDDLFSNHLRALPLPTQGMAEPLGIITRQEALSSPEQQRLIAALRQRVLDVPV</sequence>
<dbReference type="InterPro" id="IPR036390">
    <property type="entry name" value="WH_DNA-bd_sf"/>
</dbReference>